<evidence type="ECO:0000313" key="2">
    <source>
        <dbReference type="EMBL" id="MBD9729305.1"/>
    </source>
</evidence>
<evidence type="ECO:0000313" key="3">
    <source>
        <dbReference type="Proteomes" id="UP000661025"/>
    </source>
</evidence>
<dbReference type="RefSeq" id="WP_179202563.1">
    <property type="nucleotide sequence ID" value="NZ_JACYXT010000025.1"/>
</dbReference>
<comment type="caution">
    <text evidence="2">The sequence shown here is derived from an EMBL/GenBank/DDBJ whole genome shotgun (WGS) entry which is preliminary data.</text>
</comment>
<reference evidence="2" key="1">
    <citation type="submission" date="2020-09" db="EMBL/GenBank/DDBJ databases">
        <title>Streptomyces canutascabiei sp. nov., which causes potato common scab and is distributed across the world.</title>
        <authorList>
            <person name="Nguyen H.P."/>
            <person name="Weisberg A.J."/>
            <person name="Chang J.H."/>
            <person name="Clarke C.R."/>
        </authorList>
    </citation>
    <scope>NUCLEOTIDE SEQUENCE</scope>
    <source>
        <strain evidence="2">ID-01-6.2a</strain>
    </source>
</reference>
<evidence type="ECO:0000256" key="1">
    <source>
        <dbReference type="SAM" id="MobiDB-lite"/>
    </source>
</evidence>
<dbReference type="EMBL" id="JACYXT010000025">
    <property type="protein sequence ID" value="MBD9729305.1"/>
    <property type="molecule type" value="Genomic_DNA"/>
</dbReference>
<dbReference type="Proteomes" id="UP000661025">
    <property type="component" value="Unassembled WGS sequence"/>
</dbReference>
<organism evidence="2 3">
    <name type="scientific">Streptomyces caniscabiei</name>
    <dbReference type="NCBI Taxonomy" id="2746961"/>
    <lineage>
        <taxon>Bacteria</taxon>
        <taxon>Bacillati</taxon>
        <taxon>Actinomycetota</taxon>
        <taxon>Actinomycetes</taxon>
        <taxon>Kitasatosporales</taxon>
        <taxon>Streptomycetaceae</taxon>
        <taxon>Streptomyces</taxon>
    </lineage>
</organism>
<accession>A0A927LAU7</accession>
<gene>
    <name evidence="2" type="ORF">IHE70_40210</name>
</gene>
<feature type="region of interest" description="Disordered" evidence="1">
    <location>
        <begin position="1"/>
        <end position="24"/>
    </location>
</feature>
<dbReference type="AlphaFoldDB" id="A0A927LAU7"/>
<sequence>MILGEPYVRPERSKKQRIRSASSARPTWRFVGSDGLRRHVWNHAPDTPSARREVRYGMLCTVFWSLITRTSNAGSATATSPTRPCSV</sequence>
<protein>
    <submittedName>
        <fullName evidence="2">Uncharacterized protein</fullName>
    </submittedName>
</protein>
<name>A0A927LAU7_9ACTN</name>
<proteinExistence type="predicted"/>